<dbReference type="SMART" id="SM00382">
    <property type="entry name" value="AAA"/>
    <property type="match status" value="1"/>
</dbReference>
<sequence length="244" mass="27196">MSEKSIAIEVNDLSITYKSLKAYSIKRNLLKLKKVDVKKFKAVNDVSFKVEEGHILGIIGKNGSGKSTMLKALAGIFSPDEGTINLHNKSVSLLSIGVGFNKSLSGRENIMLSGMLLGFSEEEIKSKMDDIIEFAELGQFIDMPVKTYSSGMFSKLAFSITAILETDIMLIDEVLSVGDQKFKKKSYAKMKSLISDRKRTVVIVSHNISTLNELCDTVMWMHDGVIKMMGEPKEVLDQYTEFMK</sequence>
<reference evidence="6 7" key="1">
    <citation type="journal article" date="2023" name="Int. J. Syst. Evol. Microbiol.">
        <title>Terrisporobacter hibernicus sp. nov., isolated from bovine faeces in Northern Ireland.</title>
        <authorList>
            <person name="Mitchell M."/>
            <person name="Nguyen S.V."/>
            <person name="Connor M."/>
            <person name="Fairley D.J."/>
            <person name="Donoghue O."/>
            <person name="Marshall H."/>
            <person name="Koolman L."/>
            <person name="McMullan G."/>
            <person name="Schaffer K.E."/>
            <person name="McGrath J.W."/>
            <person name="Fanning S."/>
        </authorList>
    </citation>
    <scope>NUCLEOTIDE SEQUENCE [LARGE SCALE GENOMIC DNA]</scope>
    <source>
        <strain evidence="6 7">MCA3</strain>
    </source>
</reference>
<dbReference type="PROSITE" id="PS00211">
    <property type="entry name" value="ABC_TRANSPORTER_1"/>
    <property type="match status" value="1"/>
</dbReference>
<dbReference type="GO" id="GO:0140359">
    <property type="term" value="F:ABC-type transporter activity"/>
    <property type="evidence" value="ECO:0007669"/>
    <property type="project" value="InterPro"/>
</dbReference>
<dbReference type="Pfam" id="PF00005">
    <property type="entry name" value="ABC_tran"/>
    <property type="match status" value="1"/>
</dbReference>
<feature type="domain" description="ABC transporter" evidence="5">
    <location>
        <begin position="20"/>
        <end position="243"/>
    </location>
</feature>
<dbReference type="Proteomes" id="UP001198983">
    <property type="component" value="Chromosome"/>
</dbReference>
<dbReference type="InterPro" id="IPR050683">
    <property type="entry name" value="Bact_Polysacc_Export_ATP-bd"/>
</dbReference>
<comment type="similarity">
    <text evidence="1">Belongs to the ABC transporter superfamily.</text>
</comment>
<evidence type="ECO:0000256" key="3">
    <source>
        <dbReference type="ARBA" id="ARBA00022741"/>
    </source>
</evidence>
<organism evidence="6 7">
    <name type="scientific">Terrisporobacter hibernicus</name>
    <dbReference type="NCBI Taxonomy" id="2813371"/>
    <lineage>
        <taxon>Bacteria</taxon>
        <taxon>Bacillati</taxon>
        <taxon>Bacillota</taxon>
        <taxon>Clostridia</taxon>
        <taxon>Peptostreptococcales</taxon>
        <taxon>Peptostreptococcaceae</taxon>
        <taxon>Terrisporobacter</taxon>
    </lineage>
</organism>
<dbReference type="EMBL" id="CP081135">
    <property type="protein sequence ID" value="UEL46053.1"/>
    <property type="molecule type" value="Genomic_DNA"/>
</dbReference>
<evidence type="ECO:0000256" key="1">
    <source>
        <dbReference type="ARBA" id="ARBA00005417"/>
    </source>
</evidence>
<dbReference type="GO" id="GO:0016887">
    <property type="term" value="F:ATP hydrolysis activity"/>
    <property type="evidence" value="ECO:0007669"/>
    <property type="project" value="InterPro"/>
</dbReference>
<dbReference type="PROSITE" id="PS50893">
    <property type="entry name" value="ABC_TRANSPORTER_2"/>
    <property type="match status" value="1"/>
</dbReference>
<keyword evidence="4 6" id="KW-0067">ATP-binding</keyword>
<keyword evidence="3" id="KW-0547">Nucleotide-binding</keyword>
<dbReference type="Gene3D" id="3.40.50.300">
    <property type="entry name" value="P-loop containing nucleotide triphosphate hydrolases"/>
    <property type="match status" value="1"/>
</dbReference>
<evidence type="ECO:0000256" key="4">
    <source>
        <dbReference type="ARBA" id="ARBA00022840"/>
    </source>
</evidence>
<dbReference type="GO" id="GO:0016020">
    <property type="term" value="C:membrane"/>
    <property type="evidence" value="ECO:0007669"/>
    <property type="project" value="InterPro"/>
</dbReference>
<keyword evidence="7" id="KW-1185">Reference proteome</keyword>
<dbReference type="InterPro" id="IPR027417">
    <property type="entry name" value="P-loop_NTPase"/>
</dbReference>
<dbReference type="CDD" id="cd03220">
    <property type="entry name" value="ABC_KpsT_Wzt"/>
    <property type="match status" value="1"/>
</dbReference>
<dbReference type="InterPro" id="IPR003593">
    <property type="entry name" value="AAA+_ATPase"/>
</dbReference>
<dbReference type="PANTHER" id="PTHR46743">
    <property type="entry name" value="TEICHOIC ACIDS EXPORT ATP-BINDING PROTEIN TAGH"/>
    <property type="match status" value="1"/>
</dbReference>
<gene>
    <name evidence="6" type="ORF">JW646_10270</name>
</gene>
<proteinExistence type="inferred from homology"/>
<protein>
    <submittedName>
        <fullName evidence="6">ABC transporter ATP-binding protein</fullName>
    </submittedName>
</protein>
<dbReference type="PANTHER" id="PTHR46743:SF2">
    <property type="entry name" value="TEICHOIC ACIDS EXPORT ATP-BINDING PROTEIN TAGH"/>
    <property type="match status" value="1"/>
</dbReference>
<dbReference type="GO" id="GO:0005524">
    <property type="term" value="F:ATP binding"/>
    <property type="evidence" value="ECO:0007669"/>
    <property type="project" value="UniProtKB-KW"/>
</dbReference>
<dbReference type="SUPFAM" id="SSF52540">
    <property type="entry name" value="P-loop containing nucleoside triphosphate hydrolases"/>
    <property type="match status" value="1"/>
</dbReference>
<dbReference type="InterPro" id="IPR015860">
    <property type="entry name" value="ABC_transpr_TagH-like"/>
</dbReference>
<evidence type="ECO:0000313" key="6">
    <source>
        <dbReference type="EMBL" id="UEL46053.1"/>
    </source>
</evidence>
<dbReference type="AlphaFoldDB" id="A0AAX2ZAB1"/>
<dbReference type="KEGG" id="tem:JW646_10270"/>
<evidence type="ECO:0000256" key="2">
    <source>
        <dbReference type="ARBA" id="ARBA00022448"/>
    </source>
</evidence>
<dbReference type="InterPro" id="IPR003439">
    <property type="entry name" value="ABC_transporter-like_ATP-bd"/>
</dbReference>
<dbReference type="InterPro" id="IPR017871">
    <property type="entry name" value="ABC_transporter-like_CS"/>
</dbReference>
<keyword evidence="2" id="KW-0813">Transport</keyword>
<evidence type="ECO:0000313" key="7">
    <source>
        <dbReference type="Proteomes" id="UP001198983"/>
    </source>
</evidence>
<dbReference type="RefSeq" id="WP_148558458.1">
    <property type="nucleotide sequence ID" value="NZ_CP081135.1"/>
</dbReference>
<name>A0AAX2ZAB1_9FIRM</name>
<accession>A0AAX2ZAB1</accession>
<evidence type="ECO:0000259" key="5">
    <source>
        <dbReference type="PROSITE" id="PS50893"/>
    </source>
</evidence>